<dbReference type="EMBL" id="CAFZ01001857">
    <property type="protein sequence ID" value="CCA77685.1"/>
    <property type="molecule type" value="Genomic_DNA"/>
</dbReference>
<dbReference type="AlphaFoldDB" id="G4U292"/>
<comment type="caution">
    <text evidence="1">The sequence shown here is derived from an EMBL/GenBank/DDBJ whole genome shotgun (WGS) entry which is preliminary data.</text>
</comment>
<evidence type="ECO:0000313" key="2">
    <source>
        <dbReference type="Proteomes" id="UP000007148"/>
    </source>
</evidence>
<dbReference type="InParanoid" id="G4U292"/>
<evidence type="ECO:0000313" key="1">
    <source>
        <dbReference type="EMBL" id="CCA77685.1"/>
    </source>
</evidence>
<gene>
    <name evidence="1" type="ORF">PIIN_11663</name>
</gene>
<dbReference type="OrthoDB" id="630895at2759"/>
<proteinExistence type="predicted"/>
<dbReference type="Proteomes" id="UP000007148">
    <property type="component" value="Unassembled WGS sequence"/>
</dbReference>
<name>G4U292_SERID</name>
<organism evidence="1 2">
    <name type="scientific">Serendipita indica (strain DSM 11827)</name>
    <name type="common">Root endophyte fungus</name>
    <name type="synonym">Piriformospora indica</name>
    <dbReference type="NCBI Taxonomy" id="1109443"/>
    <lineage>
        <taxon>Eukaryota</taxon>
        <taxon>Fungi</taxon>
        <taxon>Dikarya</taxon>
        <taxon>Basidiomycota</taxon>
        <taxon>Agaricomycotina</taxon>
        <taxon>Agaricomycetes</taxon>
        <taxon>Sebacinales</taxon>
        <taxon>Serendipitaceae</taxon>
        <taxon>Serendipita</taxon>
    </lineage>
</organism>
<protein>
    <recommendedName>
        <fullName evidence="3">PNPLA domain-containing protein</fullName>
    </recommendedName>
</protein>
<evidence type="ECO:0008006" key="3">
    <source>
        <dbReference type="Google" id="ProtNLM"/>
    </source>
</evidence>
<dbReference type="HOGENOM" id="CLU_169792_0_0_1"/>
<sequence length="68" mass="7548">MPALMLLSEVMERYKFDHPPKEDGNTRETLPCDIFSMTIGSGHGGLVAILLGKLRMPVDAALEAYVHY</sequence>
<accession>G4U292</accession>
<keyword evidence="2" id="KW-1185">Reference proteome</keyword>
<reference evidence="1 2" key="1">
    <citation type="journal article" date="2011" name="PLoS Pathog.">
        <title>Endophytic Life Strategies Decoded by Genome and Transcriptome Analyses of the Mutualistic Root Symbiont Piriformospora indica.</title>
        <authorList>
            <person name="Zuccaro A."/>
            <person name="Lahrmann U."/>
            <person name="Guldener U."/>
            <person name="Langen G."/>
            <person name="Pfiffi S."/>
            <person name="Biedenkopf D."/>
            <person name="Wong P."/>
            <person name="Samans B."/>
            <person name="Grimm C."/>
            <person name="Basiewicz M."/>
            <person name="Murat C."/>
            <person name="Martin F."/>
            <person name="Kogel K.H."/>
        </authorList>
    </citation>
    <scope>NUCLEOTIDE SEQUENCE [LARGE SCALE GENOMIC DNA]</scope>
    <source>
        <strain evidence="1 2">DSM 11827</strain>
    </source>
</reference>